<feature type="transmembrane region" description="Helical" evidence="9">
    <location>
        <begin position="448"/>
        <end position="469"/>
    </location>
</feature>
<evidence type="ECO:0000313" key="12">
    <source>
        <dbReference type="Proteomes" id="UP001347796"/>
    </source>
</evidence>
<dbReference type="Proteomes" id="UP001347796">
    <property type="component" value="Unassembled WGS sequence"/>
</dbReference>
<evidence type="ECO:0000256" key="2">
    <source>
        <dbReference type="ARBA" id="ARBA00022448"/>
    </source>
</evidence>
<feature type="domain" description="ABC transporter" evidence="10">
    <location>
        <begin position="1401"/>
        <end position="1631"/>
    </location>
</feature>
<dbReference type="FunFam" id="3.40.50.300:FF:000327">
    <property type="entry name" value="ATP-binding cassette sub-family A member 3"/>
    <property type="match status" value="1"/>
</dbReference>
<comment type="subcellular location">
    <subcellularLocation>
        <location evidence="1">Membrane</location>
        <topology evidence="1">Multi-pass membrane protein</topology>
    </subcellularLocation>
</comment>
<feature type="transmembrane region" description="Helical" evidence="9">
    <location>
        <begin position="343"/>
        <end position="367"/>
    </location>
</feature>
<accession>A0AAN8K2S9</accession>
<dbReference type="GO" id="GO:0016020">
    <property type="term" value="C:membrane"/>
    <property type="evidence" value="ECO:0007669"/>
    <property type="project" value="UniProtKB-SubCell"/>
</dbReference>
<proteinExistence type="predicted"/>
<dbReference type="InterPro" id="IPR027417">
    <property type="entry name" value="P-loop_NTPase"/>
</dbReference>
<dbReference type="GO" id="GO:0140359">
    <property type="term" value="F:ABC-type transporter activity"/>
    <property type="evidence" value="ECO:0007669"/>
    <property type="project" value="InterPro"/>
</dbReference>
<sequence length="1756" mass="195491">MAASKGRQFLLLLWKNYLIQKRKKLLTFIEIAVPAFFAILLIVIRQIVLATDYPDVTTWERCEIDEMPRKLPRNLAFCPDNQITNRILQNVKGKLGLDEVKGFGSEEEMVKFLIFSNGTVDNYNLYIGGIVFEDSFKDGGENFTDAITLKIRLSATSRNSTKERNPFSGQSSWKTRSNFPVFQRVGPREKNDSCGGDPGYYREGFLSIQQAASRGIVEELSVSDNLEDFKDTIISLKRHPYPPYNDDNFVLVIQQQFPLILMLSFIIVALSIVKDVVYEKERKLKESMKMMGLSSWLHWTAWFIKYFMFTLITVSLMTLFFSIKVDLDIGKGSGSVISNSDPSVIFVFLLVYSVSSIAFCFVVSVFFSKANSGAAAGGILFFISYIPYFFLQSRYEMMSWHEKIAACLDFNTAMAFGAQVIGMFEGTGSGVQWSNIYEGVSVDDDFTLLHALIMLLIDSVIYGLITWYVESVFPGDYGVPERWYFPFTKSYWCGYSISDDSIDDKSLNVGQNPEFFEKDPVGLEPGIQIRNLRKTFGKGGKKNVAVAGMSLDMYQGQITALLGHNGAGKTTTMSMLTGFIPAASGTALVNGYDIRKDIAHVRSSLGLCPQHDILFDNLTVEEHLIFFAKLKGVESSKVKGEVEEMLQSINLLPKRNSLSGQLSGGMKRKLSVGIALIGGSKIVILDEPSSGMDPDARRSIWTVLQNNRAGRTMVLSTHFMDEADLLGDRIAIMADGVIKCCGSSMYLKKKYGAGYHMVVVKEPRCDVTAVTEVVKKYVPSAQMESNVGAELSYILPQESSQAFEGLFAQLQNERGAMGLSSFGVSVTTMEEVFLRVGEGSHNMDRLNKLSAKNLAAPISNDSTGSNVVVDLSNSSTNNRDHQHLDFGMTVMKNRGVYLYFQQFYAMFFKRVLHTVRNKKVAVAQLCLPLLFTLIALILIKTLPGPEVSIPLDLTIDKLGHTFIPYSTSPNPSPVPVDIARDYGNSFVDSGSDVTYINSLADFQADPDIEKYLIQRANNGIGNYNLRYIIAADVENQISTGGNITSYFNNQAYHSPAISLASTMNALLRWASNSTKYSLTTVNYPLPKTDINLVKDQSTQITTGFQLSFNILFGMSFLTSSFILFLINERTVKAKHIQFVSGVHSVTFWAATFCWDMINFIVPCILIIISFAGFNTTAYIEGTNWLDILLLFILYGWGMLPMMYLLSFLFKVSSTGYVWITLFNILTGVAGLLVVTILDLPQLKLQDVGLTLEWIFLTIIPHFCLGQGLQDYYNNYEFLKSCKEIMPFCSILPPNPCCKGNCGAECLDINTNSLGWEANGIGRMLTFLSIQGLVFFTILFIIESEIIQTIIYKIRNGGSTKQTYLRQFSNSDHRIQEDSDVATERARLANSSVSSLTDTDQLVLSEMTKFYGNHLAVNHISVGIPRGECFGLLGVNGAGKTTTFKMLTGDEVISGGNAYLEGHSVKSNIHEIQQRLGYCPQFDALIDQLTGRETLVLFARLRGVVESQINLMVNNVIESLILTEHADKLTMAYSGGNKRKLSTAIALIGSPPIIFLDEPSTGMDPVARRLLWDALVDIRDSGRTLVLTSHSMEECEALCTRLAIMVNGEFKCLGSTQHLKTKFGEGYTVLAKVAIPESGGQPDLEPLMTFIEQQFPGSVLKDVHQSLLHYHVTDTSLTWADVFGTMERAKDTYHIEDYSVSQTTLDQVFINFARTQIAPQEVASGCLQSCLKCNLLSCCRADTTSDQFTYQSYDNQE</sequence>
<feature type="transmembrane region" description="Helical" evidence="9">
    <location>
        <begin position="299"/>
        <end position="323"/>
    </location>
</feature>
<dbReference type="InterPro" id="IPR026082">
    <property type="entry name" value="ABCA"/>
</dbReference>
<evidence type="ECO:0000256" key="1">
    <source>
        <dbReference type="ARBA" id="ARBA00004141"/>
    </source>
</evidence>
<keyword evidence="2" id="KW-0813">Transport</keyword>
<protein>
    <recommendedName>
        <fullName evidence="10">ABC transporter domain-containing protein</fullName>
    </recommendedName>
</protein>
<feature type="transmembrane region" description="Helical" evidence="9">
    <location>
        <begin position="25"/>
        <end position="44"/>
    </location>
</feature>
<feature type="transmembrane region" description="Helical" evidence="9">
    <location>
        <begin position="1185"/>
        <end position="1209"/>
    </location>
</feature>
<dbReference type="PROSITE" id="PS00211">
    <property type="entry name" value="ABC_TRANSPORTER_1"/>
    <property type="match status" value="1"/>
</dbReference>
<dbReference type="GO" id="GO:0005319">
    <property type="term" value="F:lipid transporter activity"/>
    <property type="evidence" value="ECO:0007669"/>
    <property type="project" value="TreeGrafter"/>
</dbReference>
<keyword evidence="6" id="KW-0067">ATP-binding</keyword>
<dbReference type="InterPro" id="IPR013525">
    <property type="entry name" value="ABC2_TM"/>
</dbReference>
<dbReference type="InterPro" id="IPR003439">
    <property type="entry name" value="ABC_transporter-like_ATP-bd"/>
</dbReference>
<feature type="transmembrane region" description="Helical" evidence="9">
    <location>
        <begin position="921"/>
        <end position="939"/>
    </location>
</feature>
<dbReference type="InterPro" id="IPR017871">
    <property type="entry name" value="ABC_transporter-like_CS"/>
</dbReference>
<name>A0AAN8K2S9_PATCE</name>
<dbReference type="PROSITE" id="PS50893">
    <property type="entry name" value="ABC_TRANSPORTER_2"/>
    <property type="match status" value="2"/>
</dbReference>
<evidence type="ECO:0000256" key="8">
    <source>
        <dbReference type="ARBA" id="ARBA00023136"/>
    </source>
</evidence>
<dbReference type="Pfam" id="PF12698">
    <property type="entry name" value="ABC2_membrane_3"/>
    <property type="match status" value="2"/>
</dbReference>
<evidence type="ECO:0000256" key="4">
    <source>
        <dbReference type="ARBA" id="ARBA00022737"/>
    </source>
</evidence>
<feature type="transmembrane region" description="Helical" evidence="9">
    <location>
        <begin position="1249"/>
        <end position="1268"/>
    </location>
</feature>
<keyword evidence="12" id="KW-1185">Reference proteome</keyword>
<dbReference type="FunFam" id="3.40.50.300:FF:000298">
    <property type="entry name" value="ATP-binding cassette sub-family A member 12"/>
    <property type="match status" value="1"/>
</dbReference>
<keyword evidence="8 9" id="KW-0472">Membrane</keyword>
<dbReference type="SMART" id="SM00382">
    <property type="entry name" value="AAA"/>
    <property type="match status" value="2"/>
</dbReference>
<feature type="transmembrane region" description="Helical" evidence="9">
    <location>
        <begin position="1146"/>
        <end position="1173"/>
    </location>
</feature>
<evidence type="ECO:0000256" key="3">
    <source>
        <dbReference type="ARBA" id="ARBA00022692"/>
    </source>
</evidence>
<dbReference type="EMBL" id="JAZGQO010000004">
    <property type="protein sequence ID" value="KAK6187297.1"/>
    <property type="molecule type" value="Genomic_DNA"/>
</dbReference>
<dbReference type="GO" id="GO:0005524">
    <property type="term" value="F:ATP binding"/>
    <property type="evidence" value="ECO:0007669"/>
    <property type="project" value="UniProtKB-KW"/>
</dbReference>
<evidence type="ECO:0000256" key="7">
    <source>
        <dbReference type="ARBA" id="ARBA00022989"/>
    </source>
</evidence>
<gene>
    <name evidence="11" type="ORF">SNE40_005359</name>
</gene>
<dbReference type="SUPFAM" id="SSF52540">
    <property type="entry name" value="P-loop containing nucleoside triphosphate hydrolases"/>
    <property type="match status" value="2"/>
</dbReference>
<dbReference type="InterPro" id="IPR003593">
    <property type="entry name" value="AAA+_ATPase"/>
</dbReference>
<feature type="transmembrane region" description="Helical" evidence="9">
    <location>
        <begin position="1320"/>
        <end position="1341"/>
    </location>
</feature>
<dbReference type="Pfam" id="PF23321">
    <property type="entry name" value="R1_ABCA1"/>
    <property type="match status" value="1"/>
</dbReference>
<feature type="transmembrane region" description="Helical" evidence="9">
    <location>
        <begin position="1215"/>
        <end position="1237"/>
    </location>
</feature>
<evidence type="ECO:0000256" key="6">
    <source>
        <dbReference type="ARBA" id="ARBA00022840"/>
    </source>
</evidence>
<feature type="transmembrane region" description="Helical" evidence="9">
    <location>
        <begin position="374"/>
        <end position="391"/>
    </location>
</feature>
<evidence type="ECO:0000313" key="11">
    <source>
        <dbReference type="EMBL" id="KAK6187297.1"/>
    </source>
</evidence>
<evidence type="ECO:0000256" key="5">
    <source>
        <dbReference type="ARBA" id="ARBA00022741"/>
    </source>
</evidence>
<feature type="domain" description="ABC transporter" evidence="10">
    <location>
        <begin position="527"/>
        <end position="760"/>
    </location>
</feature>
<feature type="transmembrane region" description="Helical" evidence="9">
    <location>
        <begin position="257"/>
        <end position="278"/>
    </location>
</feature>
<keyword evidence="4" id="KW-0677">Repeat</keyword>
<dbReference type="Gene3D" id="3.40.50.300">
    <property type="entry name" value="P-loop containing nucleotide triphosphate hydrolases"/>
    <property type="match status" value="2"/>
</dbReference>
<keyword evidence="3 9" id="KW-0812">Transmembrane</keyword>
<dbReference type="GO" id="GO:0016887">
    <property type="term" value="F:ATP hydrolysis activity"/>
    <property type="evidence" value="ECO:0007669"/>
    <property type="project" value="InterPro"/>
</dbReference>
<dbReference type="PANTHER" id="PTHR19229:SF250">
    <property type="entry name" value="ABC TRANSPORTER DOMAIN-CONTAINING PROTEIN-RELATED"/>
    <property type="match status" value="1"/>
</dbReference>
<dbReference type="Pfam" id="PF00005">
    <property type="entry name" value="ABC_tran"/>
    <property type="match status" value="2"/>
</dbReference>
<keyword evidence="7 9" id="KW-1133">Transmembrane helix</keyword>
<dbReference type="InterPro" id="IPR056264">
    <property type="entry name" value="R2_ABCA1-4-like"/>
</dbReference>
<dbReference type="CDD" id="cd03263">
    <property type="entry name" value="ABC_subfamily_A"/>
    <property type="match status" value="2"/>
</dbReference>
<dbReference type="PANTHER" id="PTHR19229">
    <property type="entry name" value="ATP-BINDING CASSETTE TRANSPORTER SUBFAMILY A ABCA"/>
    <property type="match status" value="1"/>
</dbReference>
<reference evidence="11 12" key="1">
    <citation type="submission" date="2024-01" db="EMBL/GenBank/DDBJ databases">
        <title>The genome of the rayed Mediterranean limpet Patella caerulea (Linnaeus, 1758).</title>
        <authorList>
            <person name="Anh-Thu Weber A."/>
            <person name="Halstead-Nussloch G."/>
        </authorList>
    </citation>
    <scope>NUCLEOTIDE SEQUENCE [LARGE SCALE GENOMIC DNA]</scope>
    <source>
        <strain evidence="11">AATW-2023a</strain>
        <tissue evidence="11">Whole specimen</tissue>
    </source>
</reference>
<feature type="transmembrane region" description="Helical" evidence="9">
    <location>
        <begin position="1106"/>
        <end position="1126"/>
    </location>
</feature>
<evidence type="ECO:0000259" key="10">
    <source>
        <dbReference type="PROSITE" id="PS50893"/>
    </source>
</evidence>
<keyword evidence="5" id="KW-0547">Nucleotide-binding</keyword>
<comment type="caution">
    <text evidence="11">The sequence shown here is derived from an EMBL/GenBank/DDBJ whole genome shotgun (WGS) entry which is preliminary data.</text>
</comment>
<organism evidence="11 12">
    <name type="scientific">Patella caerulea</name>
    <name type="common">Rayed Mediterranean limpet</name>
    <dbReference type="NCBI Taxonomy" id="87958"/>
    <lineage>
        <taxon>Eukaryota</taxon>
        <taxon>Metazoa</taxon>
        <taxon>Spiralia</taxon>
        <taxon>Lophotrochozoa</taxon>
        <taxon>Mollusca</taxon>
        <taxon>Gastropoda</taxon>
        <taxon>Patellogastropoda</taxon>
        <taxon>Patelloidea</taxon>
        <taxon>Patellidae</taxon>
        <taxon>Patella</taxon>
    </lineage>
</organism>
<evidence type="ECO:0000256" key="9">
    <source>
        <dbReference type="SAM" id="Phobius"/>
    </source>
</evidence>